<dbReference type="EMBL" id="JAOWLB010000034">
    <property type="protein sequence ID" value="MCV2891285.1"/>
    <property type="molecule type" value="Genomic_DNA"/>
</dbReference>
<dbReference type="Proteomes" id="UP001320899">
    <property type="component" value="Unassembled WGS sequence"/>
</dbReference>
<comment type="caution">
    <text evidence="2">The sequence shown here is derived from an EMBL/GenBank/DDBJ whole genome shotgun (WGS) entry which is preliminary data.</text>
</comment>
<gene>
    <name evidence="2" type="ORF">OE747_23445</name>
</gene>
<proteinExistence type="predicted"/>
<feature type="region of interest" description="Disordered" evidence="1">
    <location>
        <begin position="1"/>
        <end position="21"/>
    </location>
</feature>
<protein>
    <submittedName>
        <fullName evidence="2">Uncharacterized protein</fullName>
    </submittedName>
</protein>
<dbReference type="RefSeq" id="WP_263830887.1">
    <property type="nucleotide sequence ID" value="NZ_JAOWLB010000034.1"/>
</dbReference>
<keyword evidence="3" id="KW-1185">Reference proteome</keyword>
<organism evidence="2 3">
    <name type="scientific">Ruegeria aquimaris</name>
    <dbReference type="NCBI Taxonomy" id="2984333"/>
    <lineage>
        <taxon>Bacteria</taxon>
        <taxon>Pseudomonadati</taxon>
        <taxon>Pseudomonadota</taxon>
        <taxon>Alphaproteobacteria</taxon>
        <taxon>Rhodobacterales</taxon>
        <taxon>Roseobacteraceae</taxon>
        <taxon>Ruegeria</taxon>
    </lineage>
</organism>
<reference evidence="2 3" key="1">
    <citation type="submission" date="2022-10" db="EMBL/GenBank/DDBJ databases">
        <title>Ruegeria sp. nov., isolated from ocean surface sediments.</title>
        <authorList>
            <person name="He W."/>
            <person name="Xue H.-P."/>
            <person name="Zhang D.-F."/>
        </authorList>
    </citation>
    <scope>NUCLEOTIDE SEQUENCE [LARGE SCALE GENOMIC DNA]</scope>
    <source>
        <strain evidence="2 3">XHP0148</strain>
    </source>
</reference>
<evidence type="ECO:0000313" key="2">
    <source>
        <dbReference type="EMBL" id="MCV2891285.1"/>
    </source>
</evidence>
<accession>A0ABT3ARG5</accession>
<name>A0ABT3ARG5_9RHOB</name>
<evidence type="ECO:0000313" key="3">
    <source>
        <dbReference type="Proteomes" id="UP001320899"/>
    </source>
</evidence>
<evidence type="ECO:0000256" key="1">
    <source>
        <dbReference type="SAM" id="MobiDB-lite"/>
    </source>
</evidence>
<sequence>MSKKIRSGPMPGDWKGHDDGRHDAEFDVAHHVSRRPRPRFLPSLLSDSYRIAYMTTYRQSYDRALRRQERDISQELAARSKLISGDQVPRDRVFERGWRDGFNGKDTVPKGYAHEEVEAYERGHRLGAQHRDFELANQLRQRSRHQHSR</sequence>